<reference evidence="1 2" key="1">
    <citation type="submission" date="2014-04" db="EMBL/GenBank/DDBJ databases">
        <authorList>
            <consortium name="DOE Joint Genome Institute"/>
            <person name="Kuo A."/>
            <person name="Ruytinx J."/>
            <person name="Rineau F."/>
            <person name="Colpaert J."/>
            <person name="Kohler A."/>
            <person name="Nagy L.G."/>
            <person name="Floudas D."/>
            <person name="Copeland A."/>
            <person name="Barry K.W."/>
            <person name="Cichocki N."/>
            <person name="Veneault-Fourrey C."/>
            <person name="LaButti K."/>
            <person name="Lindquist E.A."/>
            <person name="Lipzen A."/>
            <person name="Lundell T."/>
            <person name="Morin E."/>
            <person name="Murat C."/>
            <person name="Sun H."/>
            <person name="Tunlid A."/>
            <person name="Henrissat B."/>
            <person name="Grigoriev I.V."/>
            <person name="Hibbett D.S."/>
            <person name="Martin F."/>
            <person name="Nordberg H.P."/>
            <person name="Cantor M.N."/>
            <person name="Hua S.X."/>
        </authorList>
    </citation>
    <scope>NUCLEOTIDE SEQUENCE [LARGE SCALE GENOMIC DNA]</scope>
    <source>
        <strain evidence="1 2">UH-Slu-Lm8-n1</strain>
    </source>
</reference>
<gene>
    <name evidence="1" type="ORF">CY34DRAFT_165809</name>
</gene>
<dbReference type="InParanoid" id="A0A0D0BFH3"/>
<protein>
    <submittedName>
        <fullName evidence="1">Uncharacterized protein</fullName>
    </submittedName>
</protein>
<dbReference type="HOGENOM" id="CLU_1526150_0_0_1"/>
<dbReference type="AlphaFoldDB" id="A0A0D0BFH3"/>
<evidence type="ECO:0000313" key="1">
    <source>
        <dbReference type="EMBL" id="KIK42023.1"/>
    </source>
</evidence>
<sequence length="176" mass="19853">MCHTKPHLLVTISHVNMHVTYRLTNPSSKRQADRPTFPSTAMTTSFSIIPADDGQSRSCTSSAPELNLRTRRLSWIFKGTSSTLANSLKCFIVQILIFFQLTEKSPRCSLSKSSARITSLTRWATSVSDFSRSWTLTLEHDRDINRNMQSYLRSCACVTPLYAPVSALYGRDLVRT</sequence>
<dbReference type="EMBL" id="KN835250">
    <property type="protein sequence ID" value="KIK42023.1"/>
    <property type="molecule type" value="Genomic_DNA"/>
</dbReference>
<dbReference type="Proteomes" id="UP000054485">
    <property type="component" value="Unassembled WGS sequence"/>
</dbReference>
<name>A0A0D0BFH3_9AGAM</name>
<proteinExistence type="predicted"/>
<evidence type="ECO:0000313" key="2">
    <source>
        <dbReference type="Proteomes" id="UP000054485"/>
    </source>
</evidence>
<organism evidence="1 2">
    <name type="scientific">Suillus luteus UH-Slu-Lm8-n1</name>
    <dbReference type="NCBI Taxonomy" id="930992"/>
    <lineage>
        <taxon>Eukaryota</taxon>
        <taxon>Fungi</taxon>
        <taxon>Dikarya</taxon>
        <taxon>Basidiomycota</taxon>
        <taxon>Agaricomycotina</taxon>
        <taxon>Agaricomycetes</taxon>
        <taxon>Agaricomycetidae</taxon>
        <taxon>Boletales</taxon>
        <taxon>Suillineae</taxon>
        <taxon>Suillaceae</taxon>
        <taxon>Suillus</taxon>
    </lineage>
</organism>
<accession>A0A0D0BFH3</accession>
<reference evidence="2" key="2">
    <citation type="submission" date="2015-01" db="EMBL/GenBank/DDBJ databases">
        <title>Evolutionary Origins and Diversification of the Mycorrhizal Mutualists.</title>
        <authorList>
            <consortium name="DOE Joint Genome Institute"/>
            <consortium name="Mycorrhizal Genomics Consortium"/>
            <person name="Kohler A."/>
            <person name="Kuo A."/>
            <person name="Nagy L.G."/>
            <person name="Floudas D."/>
            <person name="Copeland A."/>
            <person name="Barry K.W."/>
            <person name="Cichocki N."/>
            <person name="Veneault-Fourrey C."/>
            <person name="LaButti K."/>
            <person name="Lindquist E.A."/>
            <person name="Lipzen A."/>
            <person name="Lundell T."/>
            <person name="Morin E."/>
            <person name="Murat C."/>
            <person name="Riley R."/>
            <person name="Ohm R."/>
            <person name="Sun H."/>
            <person name="Tunlid A."/>
            <person name="Henrissat B."/>
            <person name="Grigoriev I.V."/>
            <person name="Hibbett D.S."/>
            <person name="Martin F."/>
        </authorList>
    </citation>
    <scope>NUCLEOTIDE SEQUENCE [LARGE SCALE GENOMIC DNA]</scope>
    <source>
        <strain evidence="2">UH-Slu-Lm8-n1</strain>
    </source>
</reference>
<keyword evidence="2" id="KW-1185">Reference proteome</keyword>